<dbReference type="SUPFAM" id="SSF55729">
    <property type="entry name" value="Acyl-CoA N-acyltransferases (Nat)"/>
    <property type="match status" value="1"/>
</dbReference>
<reference evidence="5 6" key="1">
    <citation type="submission" date="2018-11" db="EMBL/GenBank/DDBJ databases">
        <title>Characterization of surface water Dickeya isolates.</title>
        <authorList>
            <person name="Van Gijsegem F."/>
            <person name="Pedron J."/>
        </authorList>
    </citation>
    <scope>NUCLEOTIDE SEQUENCE [LARGE SCALE GENOMIC DNA]</scope>
    <source>
        <strain evidence="5 6">FVG10-MFV-A16</strain>
    </source>
</reference>
<evidence type="ECO:0000313" key="5">
    <source>
        <dbReference type="EMBL" id="RNM12905.1"/>
    </source>
</evidence>
<dbReference type="Pfam" id="PF13302">
    <property type="entry name" value="Acetyltransf_3"/>
    <property type="match status" value="1"/>
</dbReference>
<dbReference type="InterPro" id="IPR051531">
    <property type="entry name" value="N-acetyltransferase"/>
</dbReference>
<name>A0ABX9WP97_9GAMM</name>
<sequence>IGRWLPWCVPHYDLAMAQSWITYCEQQRHEGTSFDLAITDRTTGHLLGSIAINSISKAYRLGNIGYWVRRTAQGQGIIPEAVREIVPFGFGTLGLTR</sequence>
<dbReference type="PANTHER" id="PTHR43792:SF8">
    <property type="entry name" value="[RIBOSOMAL PROTEIN US5]-ALANINE N-ACETYLTRANSFERASE"/>
    <property type="match status" value="1"/>
</dbReference>
<gene>
    <name evidence="5" type="ORF">EFS38_21015</name>
</gene>
<dbReference type="InterPro" id="IPR016181">
    <property type="entry name" value="Acyl_CoA_acyltransferase"/>
</dbReference>
<feature type="non-terminal residue" evidence="5">
    <location>
        <position position="1"/>
    </location>
</feature>
<evidence type="ECO:0000313" key="6">
    <source>
        <dbReference type="Proteomes" id="UP000271870"/>
    </source>
</evidence>
<dbReference type="Proteomes" id="UP000271870">
    <property type="component" value="Unassembled WGS sequence"/>
</dbReference>
<evidence type="ECO:0000259" key="4">
    <source>
        <dbReference type="Pfam" id="PF13302"/>
    </source>
</evidence>
<evidence type="ECO:0000256" key="2">
    <source>
        <dbReference type="ARBA" id="ARBA00023315"/>
    </source>
</evidence>
<dbReference type="PANTHER" id="PTHR43792">
    <property type="entry name" value="GNAT FAMILY, PUTATIVE (AFU_ORTHOLOGUE AFUA_3G00765)-RELATED-RELATED"/>
    <property type="match status" value="1"/>
</dbReference>
<keyword evidence="1" id="KW-0808">Transferase</keyword>
<keyword evidence="6" id="KW-1185">Reference proteome</keyword>
<dbReference type="InterPro" id="IPR000182">
    <property type="entry name" value="GNAT_dom"/>
</dbReference>
<feature type="non-terminal residue" evidence="5">
    <location>
        <position position="97"/>
    </location>
</feature>
<comment type="caution">
    <text evidence="5">The sequence shown here is derived from an EMBL/GenBank/DDBJ whole genome shotgun (WGS) entry which is preliminary data.</text>
</comment>
<evidence type="ECO:0000256" key="1">
    <source>
        <dbReference type="ARBA" id="ARBA00022679"/>
    </source>
</evidence>
<dbReference type="RefSeq" id="WP_148042081.1">
    <property type="nucleotide sequence ID" value="NZ_RJLS01000178.1"/>
</dbReference>
<dbReference type="Gene3D" id="3.40.630.30">
    <property type="match status" value="1"/>
</dbReference>
<feature type="domain" description="N-acetyltransferase" evidence="4">
    <location>
        <begin position="3"/>
        <end position="97"/>
    </location>
</feature>
<organism evidence="5 6">
    <name type="scientific">Dickeya undicola</name>
    <dbReference type="NCBI Taxonomy" id="1577887"/>
    <lineage>
        <taxon>Bacteria</taxon>
        <taxon>Pseudomonadati</taxon>
        <taxon>Pseudomonadota</taxon>
        <taxon>Gammaproteobacteria</taxon>
        <taxon>Enterobacterales</taxon>
        <taxon>Pectobacteriaceae</taxon>
        <taxon>Dickeya</taxon>
    </lineage>
</organism>
<evidence type="ECO:0000256" key="3">
    <source>
        <dbReference type="ARBA" id="ARBA00038502"/>
    </source>
</evidence>
<proteinExistence type="inferred from homology"/>
<comment type="similarity">
    <text evidence="3">Belongs to the acetyltransferase family. RimJ subfamily.</text>
</comment>
<dbReference type="EMBL" id="RJLS01000178">
    <property type="protein sequence ID" value="RNM12905.1"/>
    <property type="molecule type" value="Genomic_DNA"/>
</dbReference>
<accession>A0ABX9WP97</accession>
<keyword evidence="2" id="KW-0012">Acyltransferase</keyword>
<protein>
    <submittedName>
        <fullName evidence="5">N-acetyltransferase</fullName>
    </submittedName>
</protein>